<accession>A0A8K0VRZ5</accession>
<organism evidence="2 3">
    <name type="scientific">Paraphoma chrysanthemicola</name>
    <dbReference type="NCBI Taxonomy" id="798071"/>
    <lineage>
        <taxon>Eukaryota</taxon>
        <taxon>Fungi</taxon>
        <taxon>Dikarya</taxon>
        <taxon>Ascomycota</taxon>
        <taxon>Pezizomycotina</taxon>
        <taxon>Dothideomycetes</taxon>
        <taxon>Pleosporomycetidae</taxon>
        <taxon>Pleosporales</taxon>
        <taxon>Pleosporineae</taxon>
        <taxon>Phaeosphaeriaceae</taxon>
        <taxon>Paraphoma</taxon>
    </lineage>
</organism>
<feature type="signal peptide" evidence="1">
    <location>
        <begin position="1"/>
        <end position="16"/>
    </location>
</feature>
<feature type="chain" id="PRO_5035469004" evidence="1">
    <location>
        <begin position="17"/>
        <end position="288"/>
    </location>
</feature>
<keyword evidence="3" id="KW-1185">Reference proteome</keyword>
<dbReference type="Proteomes" id="UP000813461">
    <property type="component" value="Unassembled WGS sequence"/>
</dbReference>
<sequence>MRGSLVCSIFLGLASAGDIALILFGDAQCGGTIVTNVHSNPGNEHALSGCIAANFQSAGAASVDPGFKCNVHSDTACQNFVASIESTNQCETLVGQGATCFTQASVDNPLTNIQAKVTVGSSVANFTAEIRAAQVSDGAIQGACGDSGCDPNVAFKKDLKLFPGKSMCTITATARGNYDSTALRDYMKQLIAKAALETSRVDSSQVGGFGNPDLAPSTMSGFIQVVLEDAAGNNKAQMEVTTSASCTKSSGNGCDSFMADVVKAGLGEVPAIGGLLAAGFDAVCNVGT</sequence>
<evidence type="ECO:0000313" key="3">
    <source>
        <dbReference type="Proteomes" id="UP000813461"/>
    </source>
</evidence>
<dbReference type="OrthoDB" id="5350342at2759"/>
<evidence type="ECO:0000256" key="1">
    <source>
        <dbReference type="SAM" id="SignalP"/>
    </source>
</evidence>
<keyword evidence="1" id="KW-0732">Signal</keyword>
<comment type="caution">
    <text evidence="2">The sequence shown here is derived from an EMBL/GenBank/DDBJ whole genome shotgun (WGS) entry which is preliminary data.</text>
</comment>
<dbReference type="EMBL" id="JAGMVJ010000030">
    <property type="protein sequence ID" value="KAH7069377.1"/>
    <property type="molecule type" value="Genomic_DNA"/>
</dbReference>
<protein>
    <submittedName>
        <fullName evidence="2">Uncharacterized protein</fullName>
    </submittedName>
</protein>
<reference evidence="2" key="1">
    <citation type="journal article" date="2021" name="Nat. Commun.">
        <title>Genetic determinants of endophytism in the Arabidopsis root mycobiome.</title>
        <authorList>
            <person name="Mesny F."/>
            <person name="Miyauchi S."/>
            <person name="Thiergart T."/>
            <person name="Pickel B."/>
            <person name="Atanasova L."/>
            <person name="Karlsson M."/>
            <person name="Huettel B."/>
            <person name="Barry K.W."/>
            <person name="Haridas S."/>
            <person name="Chen C."/>
            <person name="Bauer D."/>
            <person name="Andreopoulos W."/>
            <person name="Pangilinan J."/>
            <person name="LaButti K."/>
            <person name="Riley R."/>
            <person name="Lipzen A."/>
            <person name="Clum A."/>
            <person name="Drula E."/>
            <person name="Henrissat B."/>
            <person name="Kohler A."/>
            <person name="Grigoriev I.V."/>
            <person name="Martin F.M."/>
            <person name="Hacquard S."/>
        </authorList>
    </citation>
    <scope>NUCLEOTIDE SEQUENCE</scope>
    <source>
        <strain evidence="2">MPI-SDFR-AT-0120</strain>
    </source>
</reference>
<evidence type="ECO:0000313" key="2">
    <source>
        <dbReference type="EMBL" id="KAH7069377.1"/>
    </source>
</evidence>
<proteinExistence type="predicted"/>
<dbReference type="AlphaFoldDB" id="A0A8K0VRZ5"/>
<gene>
    <name evidence="2" type="ORF">FB567DRAFT_598984</name>
</gene>
<name>A0A8K0VRZ5_9PLEO</name>